<dbReference type="InterPro" id="IPR000468">
    <property type="entry name" value="Barstar"/>
</dbReference>
<dbReference type="SUPFAM" id="SSF52038">
    <property type="entry name" value="Barstar-related"/>
    <property type="match status" value="1"/>
</dbReference>
<comment type="caution">
    <text evidence="3">The sequence shown here is derived from an EMBL/GenBank/DDBJ whole genome shotgun (WGS) entry which is preliminary data.</text>
</comment>
<organism evidence="3 4">
    <name type="scientific">Dactylosporangium siamense</name>
    <dbReference type="NCBI Taxonomy" id="685454"/>
    <lineage>
        <taxon>Bacteria</taxon>
        <taxon>Bacillati</taxon>
        <taxon>Actinomycetota</taxon>
        <taxon>Actinomycetes</taxon>
        <taxon>Micromonosporales</taxon>
        <taxon>Micromonosporaceae</taxon>
        <taxon>Dactylosporangium</taxon>
    </lineage>
</organism>
<feature type="domain" description="Barstar (barnase inhibitor)" evidence="2">
    <location>
        <begin position="7"/>
        <end position="95"/>
    </location>
</feature>
<keyword evidence="4" id="KW-1185">Reference proteome</keyword>
<evidence type="ECO:0000259" key="2">
    <source>
        <dbReference type="Pfam" id="PF01337"/>
    </source>
</evidence>
<name>A0A919UAY0_9ACTN</name>
<proteinExistence type="inferred from homology"/>
<protein>
    <recommendedName>
        <fullName evidence="2">Barstar (barnase inhibitor) domain-containing protein</fullName>
    </recommendedName>
</protein>
<evidence type="ECO:0000313" key="3">
    <source>
        <dbReference type="EMBL" id="GIG44981.1"/>
    </source>
</evidence>
<accession>A0A919UAY0</accession>
<evidence type="ECO:0000256" key="1">
    <source>
        <dbReference type="ARBA" id="ARBA00006845"/>
    </source>
</evidence>
<sequence length="140" mass="15656">MSSHNYEVFTFDATRWDSEEAFHQDIAPALDFPDYYGANVPAFGDSLRNAVADGYIFRPDAAGVVIVMTGYDSFVKVDAQLAWEIIEELAQRARAAMLCGNRLLCLLQSDDPDISFPPVGATAVTWDNAEWFQHDRTRST</sequence>
<dbReference type="InterPro" id="IPR035905">
    <property type="entry name" value="Barstar-like_sf"/>
</dbReference>
<dbReference type="EMBL" id="BONQ01000047">
    <property type="protein sequence ID" value="GIG44981.1"/>
    <property type="molecule type" value="Genomic_DNA"/>
</dbReference>
<reference evidence="3" key="1">
    <citation type="submission" date="2021-01" db="EMBL/GenBank/DDBJ databases">
        <title>Whole genome shotgun sequence of Dactylosporangium siamense NBRC 106093.</title>
        <authorList>
            <person name="Komaki H."/>
            <person name="Tamura T."/>
        </authorList>
    </citation>
    <scope>NUCLEOTIDE SEQUENCE</scope>
    <source>
        <strain evidence="3">NBRC 106093</strain>
    </source>
</reference>
<dbReference type="AlphaFoldDB" id="A0A919UAY0"/>
<evidence type="ECO:0000313" key="4">
    <source>
        <dbReference type="Proteomes" id="UP000660611"/>
    </source>
</evidence>
<dbReference type="Proteomes" id="UP000660611">
    <property type="component" value="Unassembled WGS sequence"/>
</dbReference>
<dbReference type="Gene3D" id="3.30.370.10">
    <property type="entry name" value="Barstar-like"/>
    <property type="match status" value="1"/>
</dbReference>
<comment type="similarity">
    <text evidence="1">Belongs to the barstar family.</text>
</comment>
<gene>
    <name evidence="3" type="ORF">Dsi01nite_030220</name>
</gene>
<dbReference type="Pfam" id="PF01337">
    <property type="entry name" value="Barstar"/>
    <property type="match status" value="1"/>
</dbReference>